<comment type="caution">
    <text evidence="1">The sequence shown here is derived from an EMBL/GenBank/DDBJ whole genome shotgun (WGS) entry which is preliminary data.</text>
</comment>
<evidence type="ECO:0000313" key="2">
    <source>
        <dbReference type="Proteomes" id="UP001377168"/>
    </source>
</evidence>
<organism evidence="1 2">
    <name type="scientific">Streptomyces achmelvichensis</name>
    <dbReference type="NCBI Taxonomy" id="3134111"/>
    <lineage>
        <taxon>Bacteria</taxon>
        <taxon>Bacillati</taxon>
        <taxon>Actinomycetota</taxon>
        <taxon>Actinomycetes</taxon>
        <taxon>Kitasatosporales</taxon>
        <taxon>Streptomycetaceae</taxon>
        <taxon>Streptomyces</taxon>
    </lineage>
</organism>
<name>A0ACC6Q794_9ACTN</name>
<gene>
    <name evidence="1" type="ORF">WKI67_39755</name>
</gene>
<keyword evidence="2" id="KW-1185">Reference proteome</keyword>
<protein>
    <submittedName>
        <fullName evidence="1">AAA family ATPase</fullName>
    </submittedName>
</protein>
<accession>A0ACC6Q794</accession>
<evidence type="ECO:0000313" key="1">
    <source>
        <dbReference type="EMBL" id="MEJ8639496.1"/>
    </source>
</evidence>
<dbReference type="EMBL" id="JBBKAJ010000022">
    <property type="protein sequence ID" value="MEJ8639496.1"/>
    <property type="molecule type" value="Genomic_DNA"/>
</dbReference>
<reference evidence="1" key="1">
    <citation type="submission" date="2024-03" db="EMBL/GenBank/DDBJ databases">
        <title>Novel Streptomyces species of biotechnological and ecological value are a feature of Machair soil.</title>
        <authorList>
            <person name="Prole J.R."/>
            <person name="Goodfellow M."/>
            <person name="Allenby N."/>
            <person name="Ward A.C."/>
        </authorList>
    </citation>
    <scope>NUCLEOTIDE SEQUENCE</scope>
    <source>
        <strain evidence="1">MS2.AVA.5</strain>
    </source>
</reference>
<dbReference type="Proteomes" id="UP001377168">
    <property type="component" value="Unassembled WGS sequence"/>
</dbReference>
<proteinExistence type="predicted"/>
<sequence length="930" mass="98058">MHASADLPGWRRAAELTGRRAECGALDRLIGAVRAGESRALVVHGEAGVGKTALLEYLAVQALGCRVARAAGVQSEMELAYAGLHQLCAPLLDRLGHLPAPQRDALRTAFGMSTGPTPDRFLVGLAVLSLLSEVAEQRPLMCLIDDQQWLDHASAQVLAFVARRLGAESVGVVFAARGVGGDLAGVPELAVEGLREADARALLDAVLPGPIDARVRDQIVFETRGNPLALLELTRGAAPSELAGGFGLPGLGALSGSIEEKLLRAIAALPEQTRLLLQVAAADPSGDPALVWRAAARLGIGADAAAPAANADLAEFGTRVRFRHPLARSAAYRSASARVGQQVHRALAEVTDQELDPDRRAWHRAQAAVMPDEDVAGELEDSAARAQARGGLAAAAAFLERAATLTLDPAERAGRALAAAQAKIQAGAFDAARDLLAMAASGPLSDSQQAQVDVMRAQLAFITSRGGEAPKLLLKAARRLEPIDADLSRATYLDALVAAIFADRLAGPGGNVLEVARAAAAAPPPRHAPSAPVLLLDGTAAGLHEGYAAGVPALRTALSDFGDGMSAEEELRRMYLACITAMRLWDDDHWELLSARYLRLARETGALSELPLALTARAHMLLFAGDLTAAASLTEELQAVTHATGGVLAPYGALGLAALRGDEAGASALVDATLEDVTRRGEGVGITFAEWANATLNNGLGRYDKAMAAGRRATAYDEDLASMCWSLVELIEAAARCGKPETATGAHDRLAEMAGATGTDWALGAQARSQALLSEGDTAERLYLEAIAHFGKTRLRVDLARAHLLYGEWLRRERRRTDAREQLRTAHNMLDVMGVAGFAERAARELRATGGTVHQRTTPARHEGLTAQEAQIARMARDGLSNPEIGTRLFISARTVQYHLRKVFTKLGITSRSQLDRALPGAAGAREGVR</sequence>